<evidence type="ECO:0008006" key="8">
    <source>
        <dbReference type="Google" id="ProtNLM"/>
    </source>
</evidence>
<protein>
    <recommendedName>
        <fullName evidence="8">Nucleolar complex protein 2 homolog</fullName>
    </recommendedName>
</protein>
<evidence type="ECO:0000256" key="1">
    <source>
        <dbReference type="ARBA" id="ARBA00004123"/>
    </source>
</evidence>
<accession>A0A835IK27</accession>
<dbReference type="AlphaFoldDB" id="A0A835IK27"/>
<feature type="compositionally biased region" description="Basic and acidic residues" evidence="4">
    <location>
        <begin position="12"/>
        <end position="33"/>
    </location>
</feature>
<dbReference type="Pfam" id="PF03715">
    <property type="entry name" value="Noc2"/>
    <property type="match status" value="1"/>
</dbReference>
<dbReference type="EMBL" id="JADFTS010000002">
    <property type="protein sequence ID" value="KAF9620405.1"/>
    <property type="molecule type" value="Genomic_DNA"/>
</dbReference>
<comment type="caution">
    <text evidence="6">The sequence shown here is derived from an EMBL/GenBank/DDBJ whole genome shotgun (WGS) entry which is preliminary data.</text>
</comment>
<comment type="similarity">
    <text evidence="2">Belongs to the NOC2 family.</text>
</comment>
<evidence type="ECO:0000256" key="5">
    <source>
        <dbReference type="SAM" id="Phobius"/>
    </source>
</evidence>
<keyword evidence="5" id="KW-1133">Transmembrane helix</keyword>
<keyword evidence="7" id="KW-1185">Reference proteome</keyword>
<dbReference type="GO" id="GO:0042273">
    <property type="term" value="P:ribosomal large subunit biogenesis"/>
    <property type="evidence" value="ECO:0007669"/>
    <property type="project" value="TreeGrafter"/>
</dbReference>
<dbReference type="Proteomes" id="UP000631114">
    <property type="component" value="Unassembled WGS sequence"/>
</dbReference>
<reference evidence="6 7" key="1">
    <citation type="submission" date="2020-10" db="EMBL/GenBank/DDBJ databases">
        <title>The Coptis chinensis genome and diversification of protoberbering-type alkaloids.</title>
        <authorList>
            <person name="Wang B."/>
            <person name="Shu S."/>
            <person name="Song C."/>
            <person name="Liu Y."/>
        </authorList>
    </citation>
    <scope>NUCLEOTIDE SEQUENCE [LARGE SCALE GENOMIC DNA]</scope>
    <source>
        <strain evidence="6">HL-2020</strain>
        <tissue evidence="6">Leaf</tissue>
    </source>
</reference>
<keyword evidence="5" id="KW-0472">Membrane</keyword>
<dbReference type="GO" id="GO:0030691">
    <property type="term" value="C:Noc2p-Noc3p complex"/>
    <property type="evidence" value="ECO:0007669"/>
    <property type="project" value="TreeGrafter"/>
</dbReference>
<dbReference type="GO" id="GO:0030690">
    <property type="term" value="C:Noc1p-Noc2p complex"/>
    <property type="evidence" value="ECO:0007669"/>
    <property type="project" value="TreeGrafter"/>
</dbReference>
<organism evidence="6 7">
    <name type="scientific">Coptis chinensis</name>
    <dbReference type="NCBI Taxonomy" id="261450"/>
    <lineage>
        <taxon>Eukaryota</taxon>
        <taxon>Viridiplantae</taxon>
        <taxon>Streptophyta</taxon>
        <taxon>Embryophyta</taxon>
        <taxon>Tracheophyta</taxon>
        <taxon>Spermatophyta</taxon>
        <taxon>Magnoliopsida</taxon>
        <taxon>Ranunculales</taxon>
        <taxon>Ranunculaceae</taxon>
        <taxon>Coptidoideae</taxon>
        <taxon>Coptis</taxon>
    </lineage>
</organism>
<comment type="subcellular location">
    <subcellularLocation>
        <location evidence="1">Nucleus</location>
    </subcellularLocation>
</comment>
<feature type="region of interest" description="Disordered" evidence="4">
    <location>
        <begin position="1"/>
        <end position="53"/>
    </location>
</feature>
<dbReference type="PANTHER" id="PTHR12687:SF8">
    <property type="entry name" value="PROTEIN REBELOTE"/>
    <property type="match status" value="1"/>
</dbReference>
<evidence type="ECO:0000256" key="3">
    <source>
        <dbReference type="ARBA" id="ARBA00023242"/>
    </source>
</evidence>
<gene>
    <name evidence="6" type="ORF">IFM89_011778</name>
</gene>
<dbReference type="PANTHER" id="PTHR12687">
    <property type="entry name" value="NUCLEOLAR COMPLEX 2 AND RAD4-RELATED"/>
    <property type="match status" value="1"/>
</dbReference>
<keyword evidence="3" id="KW-0539">Nucleus</keyword>
<evidence type="ECO:0000256" key="2">
    <source>
        <dbReference type="ARBA" id="ARBA00005907"/>
    </source>
</evidence>
<feature type="compositionally biased region" description="Acidic residues" evidence="4">
    <location>
        <begin position="34"/>
        <end position="50"/>
    </location>
</feature>
<dbReference type="OrthoDB" id="10266662at2759"/>
<name>A0A835IK27_9MAGN</name>
<dbReference type="GO" id="GO:0005654">
    <property type="term" value="C:nucleoplasm"/>
    <property type="evidence" value="ECO:0007669"/>
    <property type="project" value="TreeGrafter"/>
</dbReference>
<evidence type="ECO:0000313" key="6">
    <source>
        <dbReference type="EMBL" id="KAF9620405.1"/>
    </source>
</evidence>
<dbReference type="InterPro" id="IPR005343">
    <property type="entry name" value="Noc2"/>
</dbReference>
<keyword evidence="5" id="KW-0812">Transmembrane</keyword>
<sequence>MKMRVTTIQDPEFSKFVERQNLEQLPRDEAHSDGEDDTSDGEDDTSDQDMVDSNKGGSIFLKNNVLSHSVIESWSEQVMAQQNFSVLPNLLNAYRAACHYGSEDGFDANSCQRVKHSGALCKITMFMLQESDGIFRRMLGIGSSSCKIESILGLKNTEKWKTVKPLIKSYLRSTLFLLDQVTDSEILVFSLTQLGASIVLFAAFPSLLRRLIKASLLQFICGQLEEGLSHHLHFSLYNVRTITLVVSNCRDTCLVKAYKAFLAHCKIVESCNLKHLQFLVDSLVELYSLDVPNSFIKSQVSIQHLAMILLRGVKTKKKEILQRIYNWQYTNCIDLWVRFISANIRDHDLQALLYLIIQVINGVAHLFPWPRYLPLRLKCIQMLNRLSCSSGVFIPITSFVLDSVEYIGNSKPDATLGKDFNVSSVLKVPKQWLKLKDFQEELLLSVIELLSIHFSQWSFHISFPEVATIPLIHLRQFQEKVTAESLRRPVKRFIDQNIEFVEKKRDEAAFSPKDLESVESFVQLKACGGNAPFVQYYESVVRKSLNQDTLKKTRQASQRILNLLSFISLKTQKDLFIS</sequence>
<dbReference type="GO" id="GO:0005730">
    <property type="term" value="C:nucleolus"/>
    <property type="evidence" value="ECO:0007669"/>
    <property type="project" value="TreeGrafter"/>
</dbReference>
<evidence type="ECO:0000256" key="4">
    <source>
        <dbReference type="SAM" id="MobiDB-lite"/>
    </source>
</evidence>
<proteinExistence type="inferred from homology"/>
<feature type="transmembrane region" description="Helical" evidence="5">
    <location>
        <begin position="186"/>
        <end position="208"/>
    </location>
</feature>
<evidence type="ECO:0000313" key="7">
    <source>
        <dbReference type="Proteomes" id="UP000631114"/>
    </source>
</evidence>